<accession>A0A550BX68</accession>
<proteinExistence type="predicted"/>
<protein>
    <submittedName>
        <fullName evidence="1">Uncharacterized protein</fullName>
    </submittedName>
</protein>
<gene>
    <name evidence="1" type="ORF">BD626DRAFT_540752</name>
</gene>
<keyword evidence="2" id="KW-1185">Reference proteome</keyword>
<organism evidence="1 2">
    <name type="scientific">Schizophyllum amplum</name>
    <dbReference type="NCBI Taxonomy" id="97359"/>
    <lineage>
        <taxon>Eukaryota</taxon>
        <taxon>Fungi</taxon>
        <taxon>Dikarya</taxon>
        <taxon>Basidiomycota</taxon>
        <taxon>Agaricomycotina</taxon>
        <taxon>Agaricomycetes</taxon>
        <taxon>Agaricomycetidae</taxon>
        <taxon>Agaricales</taxon>
        <taxon>Schizophyllaceae</taxon>
        <taxon>Schizophyllum</taxon>
    </lineage>
</organism>
<evidence type="ECO:0000313" key="2">
    <source>
        <dbReference type="Proteomes" id="UP000320762"/>
    </source>
</evidence>
<dbReference type="EMBL" id="VDMD01000052">
    <property type="protein sequence ID" value="TRM57139.1"/>
    <property type="molecule type" value="Genomic_DNA"/>
</dbReference>
<dbReference type="AlphaFoldDB" id="A0A550BX68"/>
<name>A0A550BX68_9AGAR</name>
<dbReference type="Proteomes" id="UP000320762">
    <property type="component" value="Unassembled WGS sequence"/>
</dbReference>
<comment type="caution">
    <text evidence="1">The sequence shown here is derived from an EMBL/GenBank/DDBJ whole genome shotgun (WGS) entry which is preliminary data.</text>
</comment>
<sequence length="241" mass="25716">MVALWALIRRDHALGGPVDASAQGQLGCFVTKFAYRDPSSPNAIVTLYTRIGRVYMHLVDACSASSAGVSWTNGRGHQSSVVEIAMAGRPGSTRRVHERRDRCAVTAEGGGAVMQSAYAASTVTLTESGGVRVPDGALDAASVGTGVYETRAPPAQPAHDYRKVPPDITRETNECEAALDMEAAAALRSSLRAYVEESRRQCARFSICVRLSVYALLMPAASCPSTRAHAEYARRKRADSA</sequence>
<evidence type="ECO:0000313" key="1">
    <source>
        <dbReference type="EMBL" id="TRM57139.1"/>
    </source>
</evidence>
<reference evidence="1 2" key="1">
    <citation type="journal article" date="2019" name="New Phytol.">
        <title>Comparative genomics reveals unique wood-decay strategies and fruiting body development in the Schizophyllaceae.</title>
        <authorList>
            <person name="Almasi E."/>
            <person name="Sahu N."/>
            <person name="Krizsan K."/>
            <person name="Balint B."/>
            <person name="Kovacs G.M."/>
            <person name="Kiss B."/>
            <person name="Cseklye J."/>
            <person name="Drula E."/>
            <person name="Henrissat B."/>
            <person name="Nagy I."/>
            <person name="Chovatia M."/>
            <person name="Adam C."/>
            <person name="LaButti K."/>
            <person name="Lipzen A."/>
            <person name="Riley R."/>
            <person name="Grigoriev I.V."/>
            <person name="Nagy L.G."/>
        </authorList>
    </citation>
    <scope>NUCLEOTIDE SEQUENCE [LARGE SCALE GENOMIC DNA]</scope>
    <source>
        <strain evidence="1 2">NL-1724</strain>
    </source>
</reference>